<feature type="transmembrane region" description="Helical" evidence="1">
    <location>
        <begin position="9"/>
        <end position="28"/>
    </location>
</feature>
<accession>Q1IRR5</accession>
<dbReference type="KEGG" id="aba:Acid345_1433"/>
<evidence type="ECO:0000313" key="3">
    <source>
        <dbReference type="Proteomes" id="UP000002432"/>
    </source>
</evidence>
<sequence>MTLAAKRKLAFWLFGIGIVGLIFSFKYYHADERLGEMYTEQFGDKLDRTLKNKVADPDATVCPRQHVLSKVVISNSCADGASSSDKPFYATFEIDTGDGTRTYRGLVRGKDGVYTEYTWDPGNLTTAIFKAPDPTPVACVDPKQVRHNWQGIITCTDMH</sequence>
<evidence type="ECO:0000256" key="1">
    <source>
        <dbReference type="SAM" id="Phobius"/>
    </source>
</evidence>
<dbReference type="AlphaFoldDB" id="Q1IRR5"/>
<keyword evidence="1" id="KW-0812">Transmembrane</keyword>
<proteinExistence type="predicted"/>
<dbReference type="HOGENOM" id="CLU_1658506_0_0_0"/>
<dbReference type="STRING" id="204669.Acid345_1433"/>
<dbReference type="Proteomes" id="UP000002432">
    <property type="component" value="Chromosome"/>
</dbReference>
<name>Q1IRR5_KORVE</name>
<keyword evidence="1" id="KW-1133">Transmembrane helix</keyword>
<keyword evidence="1" id="KW-0472">Membrane</keyword>
<reference evidence="2 3" key="1">
    <citation type="journal article" date="2009" name="Appl. Environ. Microbiol.">
        <title>Three genomes from the phylum Acidobacteria provide insight into the lifestyles of these microorganisms in soils.</title>
        <authorList>
            <person name="Ward N.L."/>
            <person name="Challacombe J.F."/>
            <person name="Janssen P.H."/>
            <person name="Henrissat B."/>
            <person name="Coutinho P.M."/>
            <person name="Wu M."/>
            <person name="Xie G."/>
            <person name="Haft D.H."/>
            <person name="Sait M."/>
            <person name="Badger J."/>
            <person name="Barabote R.D."/>
            <person name="Bradley B."/>
            <person name="Brettin T.S."/>
            <person name="Brinkac L.M."/>
            <person name="Bruce D."/>
            <person name="Creasy T."/>
            <person name="Daugherty S.C."/>
            <person name="Davidsen T.M."/>
            <person name="DeBoy R.T."/>
            <person name="Detter J.C."/>
            <person name="Dodson R.J."/>
            <person name="Durkin A.S."/>
            <person name="Ganapathy A."/>
            <person name="Gwinn-Giglio M."/>
            <person name="Han C.S."/>
            <person name="Khouri H."/>
            <person name="Kiss H."/>
            <person name="Kothari S.P."/>
            <person name="Madupu R."/>
            <person name="Nelson K.E."/>
            <person name="Nelson W.C."/>
            <person name="Paulsen I."/>
            <person name="Penn K."/>
            <person name="Ren Q."/>
            <person name="Rosovitz M.J."/>
            <person name="Selengut J.D."/>
            <person name="Shrivastava S."/>
            <person name="Sullivan S.A."/>
            <person name="Tapia R."/>
            <person name="Thompson L.S."/>
            <person name="Watkins K.L."/>
            <person name="Yang Q."/>
            <person name="Yu C."/>
            <person name="Zafar N."/>
            <person name="Zhou L."/>
            <person name="Kuske C.R."/>
        </authorList>
    </citation>
    <scope>NUCLEOTIDE SEQUENCE [LARGE SCALE GENOMIC DNA]</scope>
    <source>
        <strain evidence="2 3">Ellin345</strain>
    </source>
</reference>
<keyword evidence="3" id="KW-1185">Reference proteome</keyword>
<protein>
    <submittedName>
        <fullName evidence="2">Uncharacterized protein</fullName>
    </submittedName>
</protein>
<dbReference type="EnsemblBacteria" id="ABF40435">
    <property type="protein sequence ID" value="ABF40435"/>
    <property type="gene ID" value="Acid345_1433"/>
</dbReference>
<evidence type="ECO:0000313" key="2">
    <source>
        <dbReference type="EMBL" id="ABF40435.1"/>
    </source>
</evidence>
<dbReference type="EMBL" id="CP000360">
    <property type="protein sequence ID" value="ABF40435.1"/>
    <property type="molecule type" value="Genomic_DNA"/>
</dbReference>
<gene>
    <name evidence="2" type="ordered locus">Acid345_1433</name>
</gene>
<dbReference type="RefSeq" id="WP_011522237.1">
    <property type="nucleotide sequence ID" value="NC_008009.1"/>
</dbReference>
<organism evidence="2 3">
    <name type="scientific">Koribacter versatilis (strain Ellin345)</name>
    <dbReference type="NCBI Taxonomy" id="204669"/>
    <lineage>
        <taxon>Bacteria</taxon>
        <taxon>Pseudomonadati</taxon>
        <taxon>Acidobacteriota</taxon>
        <taxon>Terriglobia</taxon>
        <taxon>Terriglobales</taxon>
        <taxon>Candidatus Korobacteraceae</taxon>
        <taxon>Candidatus Korobacter</taxon>
    </lineage>
</organism>